<dbReference type="EMBL" id="CP157743">
    <property type="protein sequence ID" value="XBS21371.1"/>
    <property type="molecule type" value="Genomic_DNA"/>
</dbReference>
<proteinExistence type="predicted"/>
<reference evidence="2 3" key="1">
    <citation type="journal article" date="2024" name="Microbiology">
        <title>Methylomarinum rosea sp. nov., a novel halophilic methanotrophic bacterium from the hypersaline Lake Elton.</title>
        <authorList>
            <person name="Suleimanov R.Z."/>
            <person name="Oshkin I.Y."/>
            <person name="Danilova O.V."/>
            <person name="Suzina N.E."/>
            <person name="Dedysh S.N."/>
        </authorList>
    </citation>
    <scope>NUCLEOTIDE SEQUENCE [LARGE SCALE GENOMIC DNA]</scope>
    <source>
        <strain evidence="2 3">Ch1-1</strain>
    </source>
</reference>
<dbReference type="KEGG" id="mech:Q9L42_004390"/>
<dbReference type="EC" id="2.7.1.-" evidence="2"/>
<protein>
    <submittedName>
        <fullName evidence="2">Aminoglycoside phosphotransferase family protein</fullName>
        <ecNumber evidence="2">2.7.1.-</ecNumber>
    </submittedName>
</protein>
<dbReference type="SUPFAM" id="SSF56112">
    <property type="entry name" value="Protein kinase-like (PK-like)"/>
    <property type="match status" value="1"/>
</dbReference>
<dbReference type="InterPro" id="IPR050249">
    <property type="entry name" value="Pseudomonas-type_ThrB"/>
</dbReference>
<dbReference type="InterPro" id="IPR011009">
    <property type="entry name" value="Kinase-like_dom_sf"/>
</dbReference>
<keyword evidence="3" id="KW-1185">Reference proteome</keyword>
<sequence>MKDPLLATAGQFCPGQAIAEIKTLGNGLINDTFLVSAAESKFVLQRINGRVFSQPERVIENLQCIGRHLQSLDARMIKLTLPALLQTAAGDYGYRDPAGDFWRALALIEHGQSRECLSRRSEAGQTGFALAHFHRLFSNLEPGLLHDTLPGFHVTPGYLRHYDQVAAASAADRKDESVVFCRRFIDDYRDKCDVLENARRQGLLRERIIHGDPKLNNFLFAGDADSIISLIDLDTVKPGLVHYDIGDCLRSCCHIKRDHRFDLDLCASVLENYLREAGSFFSDADYDYLYAAIELIPFELGLRFFTDFLNGDRYFKVKRRDQNLERAVEQFRLCQDVRRQRPHIDALIDRLRNV</sequence>
<dbReference type="Proteomes" id="UP001225378">
    <property type="component" value="Chromosome"/>
</dbReference>
<organism evidence="2 3">
    <name type="scientific">Methylomarinum roseum</name>
    <dbReference type="NCBI Taxonomy" id="3067653"/>
    <lineage>
        <taxon>Bacteria</taxon>
        <taxon>Pseudomonadati</taxon>
        <taxon>Pseudomonadota</taxon>
        <taxon>Gammaproteobacteria</taxon>
        <taxon>Methylococcales</taxon>
        <taxon>Methylococcaceae</taxon>
        <taxon>Methylomarinum</taxon>
    </lineage>
</organism>
<feature type="domain" description="Aminoglycoside phosphotransferase" evidence="1">
    <location>
        <begin position="20"/>
        <end position="270"/>
    </location>
</feature>
<name>A0AAU7NXM1_9GAMM</name>
<evidence type="ECO:0000313" key="2">
    <source>
        <dbReference type="EMBL" id="XBS21371.1"/>
    </source>
</evidence>
<dbReference type="PANTHER" id="PTHR21064:SF5">
    <property type="entry name" value="SLR1880 PROTEIN"/>
    <property type="match status" value="1"/>
</dbReference>
<evidence type="ECO:0000259" key="1">
    <source>
        <dbReference type="Pfam" id="PF01636"/>
    </source>
</evidence>
<dbReference type="PANTHER" id="PTHR21064">
    <property type="entry name" value="AMINOGLYCOSIDE PHOSPHOTRANSFERASE DOMAIN-CONTAINING PROTEIN-RELATED"/>
    <property type="match status" value="1"/>
</dbReference>
<dbReference type="InterPro" id="IPR002575">
    <property type="entry name" value="Aminoglycoside_PTrfase"/>
</dbReference>
<dbReference type="GO" id="GO:0016740">
    <property type="term" value="F:transferase activity"/>
    <property type="evidence" value="ECO:0007669"/>
    <property type="project" value="UniProtKB-KW"/>
</dbReference>
<dbReference type="AlphaFoldDB" id="A0AAU7NXM1"/>
<gene>
    <name evidence="2" type="ORF">Q9L42_004390</name>
</gene>
<keyword evidence="2" id="KW-0808">Transferase</keyword>
<accession>A0AAU7NXM1</accession>
<dbReference type="Pfam" id="PF01636">
    <property type="entry name" value="APH"/>
    <property type="match status" value="1"/>
</dbReference>
<evidence type="ECO:0000313" key="3">
    <source>
        <dbReference type="Proteomes" id="UP001225378"/>
    </source>
</evidence>
<dbReference type="Gene3D" id="3.90.1200.10">
    <property type="match status" value="1"/>
</dbReference>
<dbReference type="RefSeq" id="WP_349432053.1">
    <property type="nucleotide sequence ID" value="NZ_CP157743.1"/>
</dbReference>